<sequence>MSRKNVTPKNYNLAAIIMHWVSAVTVIGMFVVGVWMVDLNYYSTWYKTAPEGHKAVGIMLAILTVGRFVWKLLSASPETEGTKFEKIASKLAHLAMYGFLAALFVSGYLISTSDGRGIEVFRLFTVPGAGELFEHQSDLAGNVHMLVAWTLIGIVAIHVLAAVKHHVINKDQTLNKMLGKSKA</sequence>
<dbReference type="RefSeq" id="WP_079324500.1">
    <property type="nucleotide sequence ID" value="NZ_JAESOU010000022.1"/>
</dbReference>
<evidence type="ECO:0000256" key="2">
    <source>
        <dbReference type="ARBA" id="ARBA00004651"/>
    </source>
</evidence>
<evidence type="ECO:0000256" key="9">
    <source>
        <dbReference type="ARBA" id="ARBA00022989"/>
    </source>
</evidence>
<dbReference type="InterPro" id="IPR052168">
    <property type="entry name" value="Cytochrome_b561_oxidase"/>
</dbReference>
<evidence type="ECO:0000256" key="1">
    <source>
        <dbReference type="ARBA" id="ARBA00001970"/>
    </source>
</evidence>
<evidence type="ECO:0000256" key="11">
    <source>
        <dbReference type="ARBA" id="ARBA00023136"/>
    </source>
</evidence>
<keyword evidence="8" id="KW-0249">Electron transport</keyword>
<protein>
    <submittedName>
        <fullName evidence="13">Cytochrome b</fullName>
    </submittedName>
</protein>
<dbReference type="EMBL" id="KU356480">
    <property type="protein sequence ID" value="ANS55522.1"/>
    <property type="molecule type" value="Genomic_DNA"/>
</dbReference>
<dbReference type="InterPro" id="IPR011577">
    <property type="entry name" value="Cyt_b561_bac/Ni-Hgenase"/>
</dbReference>
<evidence type="ECO:0000256" key="8">
    <source>
        <dbReference type="ARBA" id="ARBA00022982"/>
    </source>
</evidence>
<keyword evidence="3" id="KW-0813">Transport</keyword>
<evidence type="ECO:0000313" key="13">
    <source>
        <dbReference type="EMBL" id="ANS55522.1"/>
    </source>
</evidence>
<dbReference type="InterPro" id="IPR016174">
    <property type="entry name" value="Di-haem_cyt_TM"/>
</dbReference>
<evidence type="ECO:0000256" key="6">
    <source>
        <dbReference type="ARBA" id="ARBA00022692"/>
    </source>
</evidence>
<keyword evidence="6" id="KW-0812">Transmembrane</keyword>
<comment type="subcellular location">
    <subcellularLocation>
        <location evidence="2">Cell membrane</location>
        <topology evidence="2">Multi-pass membrane protein</topology>
    </subcellularLocation>
</comment>
<dbReference type="GO" id="GO:0020037">
    <property type="term" value="F:heme binding"/>
    <property type="evidence" value="ECO:0007669"/>
    <property type="project" value="TreeGrafter"/>
</dbReference>
<organism evidence="13">
    <name type="scientific">Vibrio parahaemolyticus</name>
    <dbReference type="NCBI Taxonomy" id="670"/>
    <lineage>
        <taxon>Bacteria</taxon>
        <taxon>Pseudomonadati</taxon>
        <taxon>Pseudomonadota</taxon>
        <taxon>Gammaproteobacteria</taxon>
        <taxon>Vibrionales</taxon>
        <taxon>Vibrionaceae</taxon>
        <taxon>Vibrio</taxon>
    </lineage>
</organism>
<reference evidence="13" key="1">
    <citation type="journal article" date="2016" name="Antimicrob. Agents Chemother.">
        <title>Genetic Characterization of a blaVEB-2-carrying plasmid in Vibrio parahaemolyticus.</title>
        <authorList>
            <person name="Li R."/>
            <person name="Ye L."/>
            <person name="Zheng Z."/>
            <person name="Chan E.W."/>
            <person name="Chen S."/>
        </authorList>
    </citation>
    <scope>NUCLEOTIDE SEQUENCE</scope>
    <source>
        <strain evidence="13">VPS92</strain>
        <plasmid evidence="13">pVPS92-VEB</plasmid>
    </source>
</reference>
<accession>A0A1B1LR33</accession>
<geneLocation type="plasmid" evidence="13">
    <name>pVPS92-VEB</name>
</geneLocation>
<dbReference type="GO" id="GO:0046872">
    <property type="term" value="F:metal ion binding"/>
    <property type="evidence" value="ECO:0007669"/>
    <property type="project" value="UniProtKB-KW"/>
</dbReference>
<keyword evidence="13" id="KW-0614">Plasmid</keyword>
<evidence type="ECO:0000256" key="4">
    <source>
        <dbReference type="ARBA" id="ARBA00022475"/>
    </source>
</evidence>
<proteinExistence type="inferred from homology"/>
<comment type="similarity">
    <text evidence="12">Belongs to the cytochrome b561 family.</text>
</comment>
<evidence type="ECO:0000256" key="5">
    <source>
        <dbReference type="ARBA" id="ARBA00022617"/>
    </source>
</evidence>
<keyword evidence="5" id="KW-0349">Heme</keyword>
<evidence type="ECO:0000256" key="10">
    <source>
        <dbReference type="ARBA" id="ARBA00023004"/>
    </source>
</evidence>
<evidence type="ECO:0000256" key="12">
    <source>
        <dbReference type="ARBA" id="ARBA00037975"/>
    </source>
</evidence>
<keyword evidence="7" id="KW-0479">Metal-binding</keyword>
<keyword evidence="11" id="KW-0472">Membrane</keyword>
<evidence type="ECO:0000256" key="3">
    <source>
        <dbReference type="ARBA" id="ARBA00022448"/>
    </source>
</evidence>
<dbReference type="GO" id="GO:0022904">
    <property type="term" value="P:respiratory electron transport chain"/>
    <property type="evidence" value="ECO:0007669"/>
    <property type="project" value="InterPro"/>
</dbReference>
<dbReference type="GO" id="GO:0005886">
    <property type="term" value="C:plasma membrane"/>
    <property type="evidence" value="ECO:0007669"/>
    <property type="project" value="UniProtKB-SubCell"/>
</dbReference>
<dbReference type="Pfam" id="PF01292">
    <property type="entry name" value="Ni_hydr_CYTB"/>
    <property type="match status" value="1"/>
</dbReference>
<dbReference type="PANTHER" id="PTHR30529:SF1">
    <property type="entry name" value="CYTOCHROME B561 HOMOLOG 2"/>
    <property type="match status" value="1"/>
</dbReference>
<dbReference type="PANTHER" id="PTHR30529">
    <property type="entry name" value="CYTOCHROME B561"/>
    <property type="match status" value="1"/>
</dbReference>
<evidence type="ECO:0000256" key="7">
    <source>
        <dbReference type="ARBA" id="ARBA00022723"/>
    </source>
</evidence>
<dbReference type="GO" id="GO:0009055">
    <property type="term" value="F:electron transfer activity"/>
    <property type="evidence" value="ECO:0007669"/>
    <property type="project" value="InterPro"/>
</dbReference>
<keyword evidence="9" id="KW-1133">Transmembrane helix</keyword>
<keyword evidence="10" id="KW-0408">Iron</keyword>
<dbReference type="Gene3D" id="1.20.950.20">
    <property type="entry name" value="Transmembrane di-heme cytochromes, Chain C"/>
    <property type="match status" value="1"/>
</dbReference>
<dbReference type="SUPFAM" id="SSF81342">
    <property type="entry name" value="Transmembrane di-heme cytochromes"/>
    <property type="match status" value="1"/>
</dbReference>
<comment type="cofactor">
    <cofactor evidence="1">
        <name>heme b</name>
        <dbReference type="ChEBI" id="CHEBI:60344"/>
    </cofactor>
</comment>
<name>A0A1B1LR33_VIBPH</name>
<keyword evidence="4" id="KW-1003">Cell membrane</keyword>
<dbReference type="AlphaFoldDB" id="A0A1B1LR33"/>